<evidence type="ECO:0000313" key="1">
    <source>
        <dbReference type="EMBL" id="CEK89931.1"/>
    </source>
</evidence>
<protein>
    <submittedName>
        <fullName evidence="2">Uncharacterized protein</fullName>
    </submittedName>
</protein>
<dbReference type="AlphaFoldDB" id="A0A0B7BAP1"/>
<reference evidence="2" key="1">
    <citation type="submission" date="2014-12" db="EMBL/GenBank/DDBJ databases">
        <title>Insight into the proteome of Arion vulgaris.</title>
        <authorList>
            <person name="Aradska J."/>
            <person name="Bulat T."/>
            <person name="Smidak R."/>
            <person name="Sarate P."/>
            <person name="Gangsoo J."/>
            <person name="Sialana F."/>
            <person name="Bilban M."/>
            <person name="Lubec G."/>
        </authorList>
    </citation>
    <scope>NUCLEOTIDE SEQUENCE</scope>
    <source>
        <tissue evidence="2">Skin</tissue>
    </source>
</reference>
<dbReference type="EMBL" id="HACG01043066">
    <property type="protein sequence ID" value="CEK89931.1"/>
    <property type="molecule type" value="Transcribed_RNA"/>
</dbReference>
<organism evidence="2">
    <name type="scientific">Arion vulgaris</name>
    <dbReference type="NCBI Taxonomy" id="1028688"/>
    <lineage>
        <taxon>Eukaryota</taxon>
        <taxon>Metazoa</taxon>
        <taxon>Spiralia</taxon>
        <taxon>Lophotrochozoa</taxon>
        <taxon>Mollusca</taxon>
        <taxon>Gastropoda</taxon>
        <taxon>Heterobranchia</taxon>
        <taxon>Euthyneura</taxon>
        <taxon>Panpulmonata</taxon>
        <taxon>Eupulmonata</taxon>
        <taxon>Stylommatophora</taxon>
        <taxon>Helicina</taxon>
        <taxon>Arionoidea</taxon>
        <taxon>Arionidae</taxon>
        <taxon>Arion</taxon>
    </lineage>
</organism>
<feature type="non-terminal residue" evidence="2">
    <location>
        <position position="1"/>
    </location>
</feature>
<name>A0A0B7BAP1_9EUPU</name>
<accession>A0A0B7BAP1</accession>
<dbReference type="EMBL" id="HACG01043067">
    <property type="protein sequence ID" value="CEK89932.1"/>
    <property type="molecule type" value="Transcribed_RNA"/>
</dbReference>
<proteinExistence type="predicted"/>
<evidence type="ECO:0000313" key="2">
    <source>
        <dbReference type="EMBL" id="CEK89932.1"/>
    </source>
</evidence>
<gene>
    <name evidence="2" type="primary">ORF173671</name>
    <name evidence="1" type="synonym">ORF173669</name>
</gene>
<sequence length="69" mass="7732">LKLSPYLTEVSLVNTFVYKDVFNDLSIHYCSRSQLSAALQCFGGSFDEPVYELDDAEFIGKQKSLSDTS</sequence>